<proteinExistence type="predicted"/>
<accession>A0A4W3IVP6</accession>
<reference evidence="3" key="1">
    <citation type="journal article" date="2006" name="Science">
        <title>Ancient noncoding elements conserved in the human genome.</title>
        <authorList>
            <person name="Venkatesh B."/>
            <person name="Kirkness E.F."/>
            <person name="Loh Y.H."/>
            <person name="Halpern A.L."/>
            <person name="Lee A.P."/>
            <person name="Johnson J."/>
            <person name="Dandona N."/>
            <person name="Viswanathan L.D."/>
            <person name="Tay A."/>
            <person name="Venter J.C."/>
            <person name="Strausberg R.L."/>
            <person name="Brenner S."/>
        </authorList>
    </citation>
    <scope>NUCLEOTIDE SEQUENCE [LARGE SCALE GENOMIC DNA]</scope>
</reference>
<dbReference type="Pfam" id="PF13857">
    <property type="entry name" value="Ank_5"/>
    <property type="match status" value="1"/>
</dbReference>
<dbReference type="SUPFAM" id="SSF48403">
    <property type="entry name" value="Ankyrin repeat"/>
    <property type="match status" value="1"/>
</dbReference>
<keyword evidence="3" id="KW-1185">Reference proteome</keyword>
<dbReference type="AlphaFoldDB" id="A0A4W3IVP6"/>
<sequence length="265" mass="29818">MPRDLHSRDYYSQKRCKKSSFAFYLAVRELLPVWLLEDMRRMEVFHWEESGRVSAYSASEALLYALVHDHRPYGAHLFGCCRASAPHLAMAVRYNRVAILRGILHTLRGFPAGERRRYLNRTGCARVEGGKTPVHVACELGRAECLALLLAHGSAPDIADSHGNTPLDTLPNTPELLMVCLDNLLLFTPVLRFRLQPVLRAEVTPWRVLLGDRTFDWLTGRTPPPLSVTAMQTAIGCISPEKLPEGLRELPVPQRLQPLDTSLCT</sequence>
<dbReference type="OMA" id="ATEAFHW"/>
<dbReference type="PROSITE" id="PS50088">
    <property type="entry name" value="ANK_REPEAT"/>
    <property type="match status" value="1"/>
</dbReference>
<protein>
    <submittedName>
        <fullName evidence="2">Ankyrin repeat domain 9</fullName>
    </submittedName>
</protein>
<dbReference type="InterPro" id="IPR036770">
    <property type="entry name" value="Ankyrin_rpt-contain_sf"/>
</dbReference>
<dbReference type="InParanoid" id="A0A4W3IVP6"/>
<reference evidence="3" key="2">
    <citation type="journal article" date="2007" name="PLoS Biol.">
        <title>Survey sequencing and comparative analysis of the elephant shark (Callorhinchus milii) genome.</title>
        <authorList>
            <person name="Venkatesh B."/>
            <person name="Kirkness E.F."/>
            <person name="Loh Y.H."/>
            <person name="Halpern A.L."/>
            <person name="Lee A.P."/>
            <person name="Johnson J."/>
            <person name="Dandona N."/>
            <person name="Viswanathan L.D."/>
            <person name="Tay A."/>
            <person name="Venter J.C."/>
            <person name="Strausberg R.L."/>
            <person name="Brenner S."/>
        </authorList>
    </citation>
    <scope>NUCLEOTIDE SEQUENCE [LARGE SCALE GENOMIC DNA]</scope>
</reference>
<reference evidence="3" key="3">
    <citation type="journal article" date="2014" name="Nature">
        <title>Elephant shark genome provides unique insights into gnathostome evolution.</title>
        <authorList>
            <consortium name="International Elephant Shark Genome Sequencing Consortium"/>
            <person name="Venkatesh B."/>
            <person name="Lee A.P."/>
            <person name="Ravi V."/>
            <person name="Maurya A.K."/>
            <person name="Lian M.M."/>
            <person name="Swann J.B."/>
            <person name="Ohta Y."/>
            <person name="Flajnik M.F."/>
            <person name="Sutoh Y."/>
            <person name="Kasahara M."/>
            <person name="Hoon S."/>
            <person name="Gangu V."/>
            <person name="Roy S.W."/>
            <person name="Irimia M."/>
            <person name="Korzh V."/>
            <person name="Kondrychyn I."/>
            <person name="Lim Z.W."/>
            <person name="Tay B.H."/>
            <person name="Tohari S."/>
            <person name="Kong K.W."/>
            <person name="Ho S."/>
            <person name="Lorente-Galdos B."/>
            <person name="Quilez J."/>
            <person name="Marques-Bonet T."/>
            <person name="Raney B.J."/>
            <person name="Ingham P.W."/>
            <person name="Tay A."/>
            <person name="Hillier L.W."/>
            <person name="Minx P."/>
            <person name="Boehm T."/>
            <person name="Wilson R.K."/>
            <person name="Brenner S."/>
            <person name="Warren W.C."/>
        </authorList>
    </citation>
    <scope>NUCLEOTIDE SEQUENCE [LARGE SCALE GENOMIC DNA]</scope>
</reference>
<organism evidence="2 3">
    <name type="scientific">Callorhinchus milii</name>
    <name type="common">Ghost shark</name>
    <dbReference type="NCBI Taxonomy" id="7868"/>
    <lineage>
        <taxon>Eukaryota</taxon>
        <taxon>Metazoa</taxon>
        <taxon>Chordata</taxon>
        <taxon>Craniata</taxon>
        <taxon>Vertebrata</taxon>
        <taxon>Chondrichthyes</taxon>
        <taxon>Holocephali</taxon>
        <taxon>Chimaeriformes</taxon>
        <taxon>Callorhinchidae</taxon>
        <taxon>Callorhinchus</taxon>
    </lineage>
</organism>
<reference evidence="2" key="5">
    <citation type="submission" date="2025-09" db="UniProtKB">
        <authorList>
            <consortium name="Ensembl"/>
        </authorList>
    </citation>
    <scope>IDENTIFICATION</scope>
</reference>
<dbReference type="PROSITE" id="PS50297">
    <property type="entry name" value="ANK_REP_REGION"/>
    <property type="match status" value="1"/>
</dbReference>
<evidence type="ECO:0000313" key="3">
    <source>
        <dbReference type="Proteomes" id="UP000314986"/>
    </source>
</evidence>
<dbReference type="Proteomes" id="UP000314986">
    <property type="component" value="Unassembled WGS sequence"/>
</dbReference>
<feature type="repeat" description="ANK" evidence="1">
    <location>
        <begin position="129"/>
        <end position="161"/>
    </location>
</feature>
<evidence type="ECO:0000256" key="1">
    <source>
        <dbReference type="PROSITE-ProRule" id="PRU00023"/>
    </source>
</evidence>
<dbReference type="SMART" id="SM00248">
    <property type="entry name" value="ANK"/>
    <property type="match status" value="1"/>
</dbReference>
<dbReference type="Ensembl" id="ENSCMIT00000035164.1">
    <property type="protein sequence ID" value="ENSCMIP00000034644.1"/>
    <property type="gene ID" value="ENSCMIG00000014685.1"/>
</dbReference>
<keyword evidence="1" id="KW-0040">ANK repeat</keyword>
<name>A0A4W3IVP6_CALMI</name>
<reference evidence="2" key="4">
    <citation type="submission" date="2025-08" db="UniProtKB">
        <authorList>
            <consortium name="Ensembl"/>
        </authorList>
    </citation>
    <scope>IDENTIFICATION</scope>
</reference>
<evidence type="ECO:0000313" key="2">
    <source>
        <dbReference type="Ensembl" id="ENSCMIP00000034644.1"/>
    </source>
</evidence>
<dbReference type="STRING" id="7868.ENSCMIP00000034644"/>
<dbReference type="InterPro" id="IPR002110">
    <property type="entry name" value="Ankyrin_rpt"/>
</dbReference>
<dbReference type="Gene3D" id="1.25.40.20">
    <property type="entry name" value="Ankyrin repeat-containing domain"/>
    <property type="match status" value="1"/>
</dbReference>
<dbReference type="GeneTree" id="ENSGT00390000018116"/>